<keyword evidence="3" id="KW-1185">Reference proteome</keyword>
<proteinExistence type="predicted"/>
<protein>
    <submittedName>
        <fullName evidence="2">Uncharacterized protein</fullName>
    </submittedName>
</protein>
<name>A0A540KES5_MALBA</name>
<evidence type="ECO:0000313" key="2">
    <source>
        <dbReference type="EMBL" id="TQD72737.1"/>
    </source>
</evidence>
<evidence type="ECO:0000256" key="1">
    <source>
        <dbReference type="SAM" id="MobiDB-lite"/>
    </source>
</evidence>
<evidence type="ECO:0000313" key="3">
    <source>
        <dbReference type="Proteomes" id="UP000315295"/>
    </source>
</evidence>
<feature type="region of interest" description="Disordered" evidence="1">
    <location>
        <begin position="146"/>
        <end position="172"/>
    </location>
</feature>
<sequence length="200" mass="22647">MIRYESHDSPVTPAHDVDQDYNNVTTVDQIWEDVMESQDDIRKNIEVNECEESTLHDVCMEEEMTRKQQHAQQEAYDEDDDMPGGAQRNILMFFNRDLEDVHSPFDDVVIVKMQISNAMVNHVLVDNGSGVNVLFKDVVENMAILDSHKRREGPPSTPSNGHHSILRNDKIGSPGRALQPLNDLSCCGLPLLSAKISYTR</sequence>
<dbReference type="AlphaFoldDB" id="A0A540KES5"/>
<dbReference type="Proteomes" id="UP000315295">
    <property type="component" value="Unassembled WGS sequence"/>
</dbReference>
<accession>A0A540KES5</accession>
<gene>
    <name evidence="2" type="ORF">C1H46_041728</name>
</gene>
<dbReference type="EMBL" id="VIEB01001370">
    <property type="protein sequence ID" value="TQD72737.1"/>
    <property type="molecule type" value="Genomic_DNA"/>
</dbReference>
<comment type="caution">
    <text evidence="2">The sequence shown here is derived from an EMBL/GenBank/DDBJ whole genome shotgun (WGS) entry which is preliminary data.</text>
</comment>
<reference evidence="2 3" key="1">
    <citation type="journal article" date="2019" name="G3 (Bethesda)">
        <title>Sequencing of a Wild Apple (Malus baccata) Genome Unravels the Differences Between Cultivated and Wild Apple Species Regarding Disease Resistance and Cold Tolerance.</title>
        <authorList>
            <person name="Chen X."/>
        </authorList>
    </citation>
    <scope>NUCLEOTIDE SEQUENCE [LARGE SCALE GENOMIC DNA]</scope>
    <source>
        <strain evidence="3">cv. Shandingzi</strain>
        <tissue evidence="2">Leaves</tissue>
    </source>
</reference>
<organism evidence="2 3">
    <name type="scientific">Malus baccata</name>
    <name type="common">Siberian crab apple</name>
    <name type="synonym">Pyrus baccata</name>
    <dbReference type="NCBI Taxonomy" id="106549"/>
    <lineage>
        <taxon>Eukaryota</taxon>
        <taxon>Viridiplantae</taxon>
        <taxon>Streptophyta</taxon>
        <taxon>Embryophyta</taxon>
        <taxon>Tracheophyta</taxon>
        <taxon>Spermatophyta</taxon>
        <taxon>Magnoliopsida</taxon>
        <taxon>eudicotyledons</taxon>
        <taxon>Gunneridae</taxon>
        <taxon>Pentapetalae</taxon>
        <taxon>rosids</taxon>
        <taxon>fabids</taxon>
        <taxon>Rosales</taxon>
        <taxon>Rosaceae</taxon>
        <taxon>Amygdaloideae</taxon>
        <taxon>Maleae</taxon>
        <taxon>Malus</taxon>
    </lineage>
</organism>
<dbReference type="STRING" id="106549.A0A540KES5"/>